<gene>
    <name evidence="1" type="ORF">TWF481_010310</name>
</gene>
<keyword evidence="2" id="KW-1185">Reference proteome</keyword>
<comment type="caution">
    <text evidence="1">The sequence shown here is derived from an EMBL/GenBank/DDBJ whole genome shotgun (WGS) entry which is preliminary data.</text>
</comment>
<proteinExistence type="predicted"/>
<sequence length="491" mass="57317">MSETNETIKLILEPATFSVYKISKKKLETDKCCNYSFKTIRHMFDGNHLDKMANLILEGRHYEANILALSTIKDKLRKEWKKHSDVNHPEWRCRYSTTYMANFSLPTIHQVVLDINNDIFKNRKNKIMPEAFEDITQYIHTVASRRESIQLKGLRSGLRCIRHYQEDVLHTVCTSPTDWKHDSISCEGWRLEAVFPSDYMGFILLQSYRLYNEDRLCLRAVYRGRLTSRIGLGLPRGRQYTHCVNDYGLPIFGYDPKENAVWWAKTTFDEYLNETMEFQREAWVKLNPGRAKKPSGKFSDGFVRTDRTGIYHAMRTSRSLEVIKCHKHTSILPRVLFNEPIKDYHITSDNTIFVVCLNNSRIEYSPLPQLYAGEIEGLINGFVHGGGDLTKAVVKWWLVAAWPKKMAKNMIWKVLDMGFEMVHEIASAGYPMHAVIFRSAEDLKVFQTDKLVELQPGDDFTRTPNEWVRHRRALNSGETAGWRHNFWEDET</sequence>
<evidence type="ECO:0000313" key="2">
    <source>
        <dbReference type="Proteomes" id="UP001370758"/>
    </source>
</evidence>
<name>A0AAV9W1T3_9PEZI</name>
<dbReference type="EMBL" id="JAVHJL010000007">
    <property type="protein sequence ID" value="KAK6499954.1"/>
    <property type="molecule type" value="Genomic_DNA"/>
</dbReference>
<accession>A0AAV9W1T3</accession>
<organism evidence="1 2">
    <name type="scientific">Arthrobotrys musiformis</name>
    <dbReference type="NCBI Taxonomy" id="47236"/>
    <lineage>
        <taxon>Eukaryota</taxon>
        <taxon>Fungi</taxon>
        <taxon>Dikarya</taxon>
        <taxon>Ascomycota</taxon>
        <taxon>Pezizomycotina</taxon>
        <taxon>Orbiliomycetes</taxon>
        <taxon>Orbiliales</taxon>
        <taxon>Orbiliaceae</taxon>
        <taxon>Arthrobotrys</taxon>
    </lineage>
</organism>
<dbReference type="Proteomes" id="UP001370758">
    <property type="component" value="Unassembled WGS sequence"/>
</dbReference>
<evidence type="ECO:0000313" key="1">
    <source>
        <dbReference type="EMBL" id="KAK6499954.1"/>
    </source>
</evidence>
<protein>
    <submittedName>
        <fullName evidence="1">Uncharacterized protein</fullName>
    </submittedName>
</protein>
<reference evidence="1 2" key="1">
    <citation type="submission" date="2023-08" db="EMBL/GenBank/DDBJ databases">
        <authorList>
            <person name="Palmer J.M."/>
        </authorList>
    </citation>
    <scope>NUCLEOTIDE SEQUENCE [LARGE SCALE GENOMIC DNA]</scope>
    <source>
        <strain evidence="1 2">TWF481</strain>
    </source>
</reference>
<dbReference type="AlphaFoldDB" id="A0AAV9W1T3"/>